<dbReference type="STRING" id="290340.AAur_3163"/>
<keyword evidence="2" id="KW-1185">Reference proteome</keyword>
<accession>A1R9F0</accession>
<protein>
    <recommendedName>
        <fullName evidence="3">Glycosyl transferase family 1 domain-containing protein</fullName>
    </recommendedName>
</protein>
<name>A1R9F0_PAEAT</name>
<evidence type="ECO:0000313" key="2">
    <source>
        <dbReference type="Proteomes" id="UP000000637"/>
    </source>
</evidence>
<dbReference type="EMBL" id="CP000474">
    <property type="protein sequence ID" value="ABM08707.1"/>
    <property type="molecule type" value="Genomic_DNA"/>
</dbReference>
<organism evidence="1 2">
    <name type="scientific">Paenarthrobacter aurescens (strain TC1)</name>
    <dbReference type="NCBI Taxonomy" id="290340"/>
    <lineage>
        <taxon>Bacteria</taxon>
        <taxon>Bacillati</taxon>
        <taxon>Actinomycetota</taxon>
        <taxon>Actinomycetes</taxon>
        <taxon>Micrococcales</taxon>
        <taxon>Micrococcaceae</taxon>
        <taxon>Paenarthrobacter</taxon>
    </lineage>
</organism>
<reference evidence="1 2" key="1">
    <citation type="journal article" date="2006" name="PLoS Genet.">
        <title>Secrets of soil survival revealed by the genome sequence of Arthrobacter aurescens TC1.</title>
        <authorList>
            <person name="Mongodin E.F."/>
            <person name="Shapir N."/>
            <person name="Daugherty S.C."/>
            <person name="DeBoy R.T."/>
            <person name="Emerson J.B."/>
            <person name="Shvartzbeyn A."/>
            <person name="Radune D."/>
            <person name="Vamathevan J."/>
            <person name="Riggs F."/>
            <person name="Grinberg V."/>
            <person name="Khouri H."/>
            <person name="Wackett L.P."/>
            <person name="Nelson K.E."/>
            <person name="Sadowsky M.J."/>
        </authorList>
    </citation>
    <scope>NUCLEOTIDE SEQUENCE [LARGE SCALE GENOMIC DNA]</scope>
    <source>
        <strain evidence="1 2">TC1</strain>
    </source>
</reference>
<dbReference type="Gene3D" id="3.40.50.2000">
    <property type="entry name" value="Glycogen Phosphorylase B"/>
    <property type="match status" value="2"/>
</dbReference>
<dbReference type="HOGENOM" id="CLU_815469_0_0_11"/>
<sequence length="340" mass="37238">MIALVDPYEVRGGGQVVLEELLRCLGEEREDLVLVMPATGRDCINVPAQTLVCELDEADRAITSKSVVLVSNANASHLYTLRLARRLRASGASCRTIAILHNYPKNKLRERILKVILKEFDQAIAVEPGLRALRGDAITPSWLATPQTEEVMISAGSLRQRTIKCYARPDRSKGLHILPAVFRQMSALGYVCEVALGESLENDRSYIKSLEASLAPWLVEGLRGPDWLNPGDIFVVPSIYGEAACLSAQEAMSKGVFVVASRVGLMPYLSPTNQGIRTFQAGSVPSAIAALTDVAAISAEEFDDECRAASSQIASRSGRWYREVTERLRREHREVGKTAS</sequence>
<dbReference type="Proteomes" id="UP000000637">
    <property type="component" value="Chromosome"/>
</dbReference>
<gene>
    <name evidence="1" type="ordered locus">AAur_3163</name>
</gene>
<dbReference type="AlphaFoldDB" id="A1R9F0"/>
<proteinExistence type="predicted"/>
<evidence type="ECO:0008006" key="3">
    <source>
        <dbReference type="Google" id="ProtNLM"/>
    </source>
</evidence>
<evidence type="ECO:0000313" key="1">
    <source>
        <dbReference type="EMBL" id="ABM08707.1"/>
    </source>
</evidence>
<dbReference type="SUPFAM" id="SSF53756">
    <property type="entry name" value="UDP-Glycosyltransferase/glycogen phosphorylase"/>
    <property type="match status" value="1"/>
</dbReference>
<dbReference type="KEGG" id="aau:AAur_3163"/>